<name>A0A9D4V4U9_ADICA</name>
<comment type="caution">
    <text evidence="2">The sequence shown here is derived from an EMBL/GenBank/DDBJ whole genome shotgun (WGS) entry which is preliminary data.</text>
</comment>
<evidence type="ECO:0000256" key="1">
    <source>
        <dbReference type="SAM" id="MobiDB-lite"/>
    </source>
</evidence>
<protein>
    <submittedName>
        <fullName evidence="2">Uncharacterized protein</fullName>
    </submittedName>
</protein>
<dbReference type="EMBL" id="JABFUD020000005">
    <property type="protein sequence ID" value="KAI5079386.1"/>
    <property type="molecule type" value="Genomic_DNA"/>
</dbReference>
<proteinExistence type="predicted"/>
<accession>A0A9D4V4U9</accession>
<keyword evidence="3" id="KW-1185">Reference proteome</keyword>
<sequence length="108" mass="11219">MVQAAARVTAIRAGASTGMETITARVITVPLCPTGMPTTTPTPMAPTTTPIPMAPLTTTAATGYVRYTPRPSDATSSSSPSLYCNTSTDYPGKSPASSYDNYRAGRQI</sequence>
<feature type="compositionally biased region" description="Polar residues" evidence="1">
    <location>
        <begin position="82"/>
        <end position="100"/>
    </location>
</feature>
<dbReference type="AlphaFoldDB" id="A0A9D4V4U9"/>
<evidence type="ECO:0000313" key="2">
    <source>
        <dbReference type="EMBL" id="KAI5079386.1"/>
    </source>
</evidence>
<evidence type="ECO:0000313" key="3">
    <source>
        <dbReference type="Proteomes" id="UP000886520"/>
    </source>
</evidence>
<gene>
    <name evidence="2" type="ORF">GOP47_0004865</name>
</gene>
<feature type="compositionally biased region" description="Low complexity" evidence="1">
    <location>
        <begin position="33"/>
        <end position="62"/>
    </location>
</feature>
<feature type="region of interest" description="Disordered" evidence="1">
    <location>
        <begin position="32"/>
        <end position="108"/>
    </location>
</feature>
<feature type="compositionally biased region" description="Low complexity" evidence="1">
    <location>
        <begin position="69"/>
        <end position="81"/>
    </location>
</feature>
<organism evidence="2 3">
    <name type="scientific">Adiantum capillus-veneris</name>
    <name type="common">Maidenhair fern</name>
    <dbReference type="NCBI Taxonomy" id="13818"/>
    <lineage>
        <taxon>Eukaryota</taxon>
        <taxon>Viridiplantae</taxon>
        <taxon>Streptophyta</taxon>
        <taxon>Embryophyta</taxon>
        <taxon>Tracheophyta</taxon>
        <taxon>Polypodiopsida</taxon>
        <taxon>Polypodiidae</taxon>
        <taxon>Polypodiales</taxon>
        <taxon>Pteridineae</taxon>
        <taxon>Pteridaceae</taxon>
        <taxon>Vittarioideae</taxon>
        <taxon>Adiantum</taxon>
    </lineage>
</organism>
<dbReference type="Proteomes" id="UP000886520">
    <property type="component" value="Chromosome 5"/>
</dbReference>
<reference evidence="2 3" key="1">
    <citation type="submission" date="2021-01" db="EMBL/GenBank/DDBJ databases">
        <title>Adiantum capillus-veneris genome.</title>
        <authorList>
            <person name="Fang Y."/>
            <person name="Liao Q."/>
        </authorList>
    </citation>
    <scope>NUCLEOTIDE SEQUENCE [LARGE SCALE GENOMIC DNA]</scope>
    <source>
        <strain evidence="2">H3</strain>
        <tissue evidence="2">Leaf</tissue>
    </source>
</reference>